<reference evidence="2" key="1">
    <citation type="journal article" date="2019" name="bioRxiv">
        <title>Long live the king: chromosome-level assembly of the lion (Panthera leo) using linked-read, Hi-C, and long read data.</title>
        <authorList>
            <person name="Armstrong E.E."/>
            <person name="Taylor R.W."/>
            <person name="Miller D.E."/>
            <person name="Kaelin C."/>
            <person name="Barsh G."/>
            <person name="Hadly E.A."/>
            <person name="Petrov D."/>
        </authorList>
    </citation>
    <scope>NUCLEOTIDE SEQUENCE [LARGE SCALE GENOMIC DNA]</scope>
</reference>
<keyword evidence="3" id="KW-1185">Reference proteome</keyword>
<sequence length="110" mass="12074">MLRTHSSSFAISVSSSQGFTSSKMEDLATNDLLLAFFDSYCARRSSLSRFASSLSYEEKLNSFHKASCSSAQKRAGHHNKDQSHQKKANPSRAQPKDGDLVLLIIFKSGG</sequence>
<evidence type="ECO:0000313" key="3">
    <source>
        <dbReference type="Proteomes" id="UP000694399"/>
    </source>
</evidence>
<feature type="region of interest" description="Disordered" evidence="1">
    <location>
        <begin position="67"/>
        <end position="96"/>
    </location>
</feature>
<feature type="region of interest" description="Disordered" evidence="1">
    <location>
        <begin position="1"/>
        <end position="22"/>
    </location>
</feature>
<accession>A0A8C8WZX3</accession>
<proteinExistence type="predicted"/>
<reference evidence="2" key="3">
    <citation type="submission" date="2025-09" db="UniProtKB">
        <authorList>
            <consortium name="Ensembl"/>
        </authorList>
    </citation>
    <scope>IDENTIFICATION</scope>
</reference>
<evidence type="ECO:0000313" key="2">
    <source>
        <dbReference type="Ensembl" id="ENSPLOP00000010943.1"/>
    </source>
</evidence>
<dbReference type="Proteomes" id="UP000694399">
    <property type="component" value="Chromosome C2"/>
</dbReference>
<reference evidence="2" key="2">
    <citation type="submission" date="2025-08" db="UniProtKB">
        <authorList>
            <consortium name="Ensembl"/>
        </authorList>
    </citation>
    <scope>IDENTIFICATION</scope>
</reference>
<dbReference type="AlphaFoldDB" id="A0A8C8WZX3"/>
<evidence type="ECO:0000256" key="1">
    <source>
        <dbReference type="SAM" id="MobiDB-lite"/>
    </source>
</evidence>
<dbReference type="GeneTree" id="ENSGT01150000290181"/>
<name>A0A8C8WZX3_PANLE</name>
<organism evidence="2 3">
    <name type="scientific">Panthera leo</name>
    <name type="common">Lion</name>
    <dbReference type="NCBI Taxonomy" id="9689"/>
    <lineage>
        <taxon>Eukaryota</taxon>
        <taxon>Metazoa</taxon>
        <taxon>Chordata</taxon>
        <taxon>Craniata</taxon>
        <taxon>Vertebrata</taxon>
        <taxon>Euteleostomi</taxon>
        <taxon>Mammalia</taxon>
        <taxon>Eutheria</taxon>
        <taxon>Laurasiatheria</taxon>
        <taxon>Carnivora</taxon>
        <taxon>Feliformia</taxon>
        <taxon>Felidae</taxon>
        <taxon>Pantherinae</taxon>
        <taxon>Panthera</taxon>
    </lineage>
</organism>
<feature type="compositionally biased region" description="Low complexity" evidence="1">
    <location>
        <begin position="1"/>
        <end position="16"/>
    </location>
</feature>
<dbReference type="Ensembl" id="ENSPLOT00000012089.1">
    <property type="protein sequence ID" value="ENSPLOP00000010943.1"/>
    <property type="gene ID" value="ENSPLOG00000008015.1"/>
</dbReference>
<protein>
    <submittedName>
        <fullName evidence="2">Uncharacterized protein</fullName>
    </submittedName>
</protein>